<dbReference type="EMBL" id="BK015861">
    <property type="protein sequence ID" value="DAD70209.1"/>
    <property type="molecule type" value="Genomic_DNA"/>
</dbReference>
<accession>A0A8S5LJV3</accession>
<sequence length="219" mass="23960">MSLVLVLANQYGIVMTADKRLTLNPKPTPDGQALLYSSLNYQQKVFTTKSGHGIAYTGNLIADDGSPISAIIKKFLLSLSASSISIQEELSALKTELKIHATSQNIIMIGAAVKNGICEVFQTTLVDDKIEEITNENGICISAIGDNKIALELMSQQQINSNCLLFSLQEGVNYLRFINATASKLQYYNGWLQSISESCDVLVIDETHAQWIESPEILS</sequence>
<dbReference type="GO" id="GO:0000502">
    <property type="term" value="C:proteasome complex"/>
    <property type="evidence" value="ECO:0007669"/>
    <property type="project" value="UniProtKB-KW"/>
</dbReference>
<proteinExistence type="predicted"/>
<evidence type="ECO:0000313" key="1">
    <source>
        <dbReference type="EMBL" id="DAD70209.1"/>
    </source>
</evidence>
<organism evidence="1">
    <name type="scientific">Siphoviridae sp. ct3o911</name>
    <dbReference type="NCBI Taxonomy" id="2827560"/>
    <lineage>
        <taxon>Viruses</taxon>
        <taxon>Duplodnaviria</taxon>
        <taxon>Heunggongvirae</taxon>
        <taxon>Uroviricota</taxon>
        <taxon>Caudoviricetes</taxon>
    </lineage>
</organism>
<reference evidence="1" key="1">
    <citation type="journal article" date="2021" name="Proc. Natl. Acad. Sci. U.S.A.">
        <title>A Catalog of Tens of Thousands of Viruses from Human Metagenomes Reveals Hidden Associations with Chronic Diseases.</title>
        <authorList>
            <person name="Tisza M.J."/>
            <person name="Buck C.B."/>
        </authorList>
    </citation>
    <scope>NUCLEOTIDE SEQUENCE</scope>
    <source>
        <strain evidence="1">Ct3o911</strain>
    </source>
</reference>
<protein>
    <submittedName>
        <fullName evidence="1">Proteasome beta type-2 subunit</fullName>
    </submittedName>
</protein>
<name>A0A8S5LJV3_9CAUD</name>
<keyword evidence="1" id="KW-0647">Proteasome</keyword>